<proteinExistence type="predicted"/>
<reference evidence="4" key="1">
    <citation type="submission" date="2016-06" db="UniProtKB">
        <authorList>
            <consortium name="WormBaseParasite"/>
        </authorList>
    </citation>
    <scope>IDENTIFICATION</scope>
</reference>
<sequence>MDLIGAKGFSVILKGINTELRKAFLKFIYNANNISKLQNVLRKLYSPEFVEQELFAIFNRWISALPSYTDEYYPVPKTTPKVSGVLPITIRTETAARRRLDVLRAQEAAYEAQQALSRKKRDAAKQLVQDIRRCREEAVKLRSAKKKQAELLVEQITSMRNQVKEARVSVQKEKRKTGENLFLLYTTL</sequence>
<dbReference type="OrthoDB" id="10262255at2759"/>
<accession>A0A183AWL9</accession>
<feature type="coiled-coil region" evidence="1">
    <location>
        <begin position="124"/>
        <end position="176"/>
    </location>
</feature>
<gene>
    <name evidence="2" type="ORF">ECPE_LOCUS11354</name>
</gene>
<evidence type="ECO:0000313" key="4">
    <source>
        <dbReference type="WBParaSite" id="ECPE_0001138901-mRNA-1"/>
    </source>
</evidence>
<protein>
    <submittedName>
        <fullName evidence="4">CH_2 domain-containing protein</fullName>
    </submittedName>
</protein>
<dbReference type="AlphaFoldDB" id="A0A183AWL9"/>
<evidence type="ECO:0000256" key="1">
    <source>
        <dbReference type="SAM" id="Coils"/>
    </source>
</evidence>
<keyword evidence="1" id="KW-0175">Coiled coil</keyword>
<name>A0A183AWL9_9TREM</name>
<reference evidence="2 3" key="2">
    <citation type="submission" date="2018-11" db="EMBL/GenBank/DDBJ databases">
        <authorList>
            <consortium name="Pathogen Informatics"/>
        </authorList>
    </citation>
    <scope>NUCLEOTIDE SEQUENCE [LARGE SCALE GENOMIC DNA]</scope>
    <source>
        <strain evidence="2 3">Egypt</strain>
    </source>
</reference>
<evidence type="ECO:0000313" key="3">
    <source>
        <dbReference type="Proteomes" id="UP000272942"/>
    </source>
</evidence>
<evidence type="ECO:0000313" key="2">
    <source>
        <dbReference type="EMBL" id="VDP88385.1"/>
    </source>
</evidence>
<dbReference type="EMBL" id="UZAN01050676">
    <property type="protein sequence ID" value="VDP88385.1"/>
    <property type="molecule type" value="Genomic_DNA"/>
</dbReference>
<dbReference type="Proteomes" id="UP000272942">
    <property type="component" value="Unassembled WGS sequence"/>
</dbReference>
<organism evidence="4">
    <name type="scientific">Echinostoma caproni</name>
    <dbReference type="NCBI Taxonomy" id="27848"/>
    <lineage>
        <taxon>Eukaryota</taxon>
        <taxon>Metazoa</taxon>
        <taxon>Spiralia</taxon>
        <taxon>Lophotrochozoa</taxon>
        <taxon>Platyhelminthes</taxon>
        <taxon>Trematoda</taxon>
        <taxon>Digenea</taxon>
        <taxon>Plagiorchiida</taxon>
        <taxon>Echinostomata</taxon>
        <taxon>Echinostomatoidea</taxon>
        <taxon>Echinostomatidae</taxon>
        <taxon>Echinostoma</taxon>
    </lineage>
</organism>
<keyword evidence="3" id="KW-1185">Reference proteome</keyword>
<dbReference type="WBParaSite" id="ECPE_0001138901-mRNA-1">
    <property type="protein sequence ID" value="ECPE_0001138901-mRNA-1"/>
    <property type="gene ID" value="ECPE_0001138901"/>
</dbReference>